<dbReference type="InterPro" id="IPR036390">
    <property type="entry name" value="WH_DNA-bd_sf"/>
</dbReference>
<dbReference type="Pfam" id="PF13412">
    <property type="entry name" value="HTH_24"/>
    <property type="match status" value="1"/>
</dbReference>
<organism evidence="1 2">
    <name type="scientific">Streptococcus pneumoniae</name>
    <dbReference type="NCBI Taxonomy" id="1313"/>
    <lineage>
        <taxon>Bacteria</taxon>
        <taxon>Bacillati</taxon>
        <taxon>Bacillota</taxon>
        <taxon>Bacilli</taxon>
        <taxon>Lactobacillales</taxon>
        <taxon>Streptococcaceae</taxon>
        <taxon>Streptococcus</taxon>
    </lineage>
</organism>
<evidence type="ECO:0000313" key="2">
    <source>
        <dbReference type="Proteomes" id="UP000483094"/>
    </source>
</evidence>
<sequence length="50" mass="5568">MSKHQEILSYLEELPVGKRVSVRSISNHLGVSDGTAYRAIKEAENRGIVE</sequence>
<reference evidence="1 2" key="1">
    <citation type="submission" date="2019-11" db="EMBL/GenBank/DDBJ databases">
        <title>Growth characteristics of pneumococcus vary with the chemical composition of the capsule and with environmental conditions.</title>
        <authorList>
            <person name="Tothpal A."/>
            <person name="Desobry K."/>
            <person name="Joshi S."/>
            <person name="Wyllie A.L."/>
            <person name="Weinberger D.M."/>
        </authorList>
    </citation>
    <scope>NUCLEOTIDE SEQUENCE [LARGE SCALE GENOMIC DNA]</scope>
    <source>
        <strain evidence="2">pnumococcus19F</strain>
    </source>
</reference>
<name>A0A6G2DEI2_STREE</name>
<dbReference type="AlphaFoldDB" id="A0A6G2DEI2"/>
<dbReference type="Gene3D" id="1.10.10.10">
    <property type="entry name" value="Winged helix-like DNA-binding domain superfamily/Winged helix DNA-binding domain"/>
    <property type="match status" value="1"/>
</dbReference>
<protein>
    <submittedName>
        <fullName evidence="1">Winged helix-turn-helix transcriptional regulator</fullName>
    </submittedName>
</protein>
<gene>
    <name evidence="1" type="ORF">GM540_13595</name>
</gene>
<dbReference type="Proteomes" id="UP000483094">
    <property type="component" value="Unassembled WGS sequence"/>
</dbReference>
<dbReference type="SUPFAM" id="SSF46785">
    <property type="entry name" value="Winged helix' DNA-binding domain"/>
    <property type="match status" value="1"/>
</dbReference>
<comment type="caution">
    <text evidence="1">The sequence shown here is derived from an EMBL/GenBank/DDBJ whole genome shotgun (WGS) entry which is preliminary data.</text>
</comment>
<dbReference type="EMBL" id="WNHQ01001637">
    <property type="protein sequence ID" value="MTV74976.1"/>
    <property type="molecule type" value="Genomic_DNA"/>
</dbReference>
<accession>A0A6G2DEI2</accession>
<proteinExistence type="predicted"/>
<dbReference type="InterPro" id="IPR036388">
    <property type="entry name" value="WH-like_DNA-bd_sf"/>
</dbReference>
<evidence type="ECO:0000313" key="1">
    <source>
        <dbReference type="EMBL" id="MTV74976.1"/>
    </source>
</evidence>
<feature type="non-terminal residue" evidence="1">
    <location>
        <position position="50"/>
    </location>
</feature>